<gene>
    <name evidence="6" type="ORF">JOC83_003404</name>
</gene>
<protein>
    <submittedName>
        <fullName evidence="6">Siderophore synthetase component</fullName>
    </submittedName>
</protein>
<sequence length="606" mass="69826">MTHKAKQIAENASFQAFVNSYLREVNKGHLIEREEWVGEQQPNFVVTGTHIVELQLPHQALCLAIEIEYASIVGRHSLGKAFKYDVNKQSWYQEDRLSVMMLLTQELHLQAKSAGRSSLASHYDELILRLIESYHTMTTYVEKRNMDVEQLYSDGSRFIDTEQSLLFGHWLHPTPKSRQGMANWQHDYYAPELCGRFQLHYFSVKSDYVEEASVLEKAATSLIKEELLAFEVEEGFDLIPMHPLQAQWLLQQPHVKEAIKGGIVQDLGPLGEVFTPTSSIRTVYSEKGKWMYKFSIPVKVTNSLRVNRLHELKAGVIMASLLKKINFLEKYPSFRVMDDPAYVTVALPGHKETGFEVIIRSNLFPTSQDKGITSIAALVQDTLPGCKSRLHQLITNLATSERRTNEEVSMNWFRKYWACSIDPLIRLFDEHGIALEAHQQNSVLDLSTSYPTAYYYRDNQGFYLSANYAEYLLEREPNVKETPDLFYENHVIEDRFAYYLFMNQLFSIIHRFGLDGLIKEERLVEEVRNKLKLLERELSGAGKKFVQLMLYQPTLAFKANLLTRFHDVDELEAELEQAVYTTVTNPFVVSENVIQEEGAYASAVML</sequence>
<organism evidence="6 7">
    <name type="scientific">Priestia iocasae</name>
    <dbReference type="NCBI Taxonomy" id="2291674"/>
    <lineage>
        <taxon>Bacteria</taxon>
        <taxon>Bacillati</taxon>
        <taxon>Bacillota</taxon>
        <taxon>Bacilli</taxon>
        <taxon>Bacillales</taxon>
        <taxon>Bacillaceae</taxon>
        <taxon>Priestia</taxon>
    </lineage>
</organism>
<dbReference type="RefSeq" id="WP_205188549.1">
    <property type="nucleotide sequence ID" value="NZ_JAFBFC010000007.1"/>
</dbReference>
<feature type="coiled-coil region" evidence="3">
    <location>
        <begin position="517"/>
        <end position="544"/>
    </location>
</feature>
<comment type="pathway">
    <text evidence="1">Siderophore biosynthesis.</text>
</comment>
<dbReference type="PANTHER" id="PTHR34384">
    <property type="entry name" value="L-2,3-DIAMINOPROPANOATE--CITRATE LIGASE"/>
    <property type="match status" value="1"/>
</dbReference>
<dbReference type="Gene3D" id="1.10.510.40">
    <property type="match status" value="1"/>
</dbReference>
<accession>A0ABS2R008</accession>
<dbReference type="Proteomes" id="UP000809829">
    <property type="component" value="Unassembled WGS sequence"/>
</dbReference>
<keyword evidence="7" id="KW-1185">Reference proteome</keyword>
<dbReference type="InterPro" id="IPR007310">
    <property type="entry name" value="Aerobactin_biosyn_IucA/IucC_N"/>
</dbReference>
<feature type="domain" description="Aerobactin siderophore biosynthesis IucA/IucC-like C-terminal" evidence="5">
    <location>
        <begin position="412"/>
        <end position="572"/>
    </location>
</feature>
<dbReference type="InterPro" id="IPR037455">
    <property type="entry name" value="LucA/IucC-like"/>
</dbReference>
<name>A0ABS2R008_9BACI</name>
<evidence type="ECO:0000256" key="1">
    <source>
        <dbReference type="ARBA" id="ARBA00004924"/>
    </source>
</evidence>
<evidence type="ECO:0000259" key="5">
    <source>
        <dbReference type="Pfam" id="PF06276"/>
    </source>
</evidence>
<dbReference type="Pfam" id="PF04183">
    <property type="entry name" value="IucA_IucC"/>
    <property type="match status" value="1"/>
</dbReference>
<keyword evidence="3" id="KW-0175">Coiled coil</keyword>
<evidence type="ECO:0000313" key="6">
    <source>
        <dbReference type="EMBL" id="MBM7704547.1"/>
    </source>
</evidence>
<dbReference type="EMBL" id="JAFBFC010000007">
    <property type="protein sequence ID" value="MBM7704547.1"/>
    <property type="molecule type" value="Genomic_DNA"/>
</dbReference>
<evidence type="ECO:0000256" key="2">
    <source>
        <dbReference type="ARBA" id="ARBA00007832"/>
    </source>
</evidence>
<dbReference type="Pfam" id="PF06276">
    <property type="entry name" value="FhuF"/>
    <property type="match status" value="1"/>
</dbReference>
<reference evidence="6 7" key="1">
    <citation type="submission" date="2021-01" db="EMBL/GenBank/DDBJ databases">
        <title>Genomic Encyclopedia of Type Strains, Phase IV (KMG-IV): sequencing the most valuable type-strain genomes for metagenomic binning, comparative biology and taxonomic classification.</title>
        <authorList>
            <person name="Goeker M."/>
        </authorList>
    </citation>
    <scope>NUCLEOTIDE SEQUENCE [LARGE SCALE GENOMIC DNA]</scope>
    <source>
        <strain evidence="6 7">DSM 104297</strain>
    </source>
</reference>
<comment type="caution">
    <text evidence="6">The sequence shown here is derived from an EMBL/GenBank/DDBJ whole genome shotgun (WGS) entry which is preliminary data.</text>
</comment>
<evidence type="ECO:0000256" key="3">
    <source>
        <dbReference type="SAM" id="Coils"/>
    </source>
</evidence>
<comment type="similarity">
    <text evidence="2">Belongs to the IucA/IucC family.</text>
</comment>
<evidence type="ECO:0000259" key="4">
    <source>
        <dbReference type="Pfam" id="PF04183"/>
    </source>
</evidence>
<dbReference type="PANTHER" id="PTHR34384:SF5">
    <property type="entry name" value="L-2,3-DIAMINOPROPANOATE--CITRATE LIGASE"/>
    <property type="match status" value="1"/>
</dbReference>
<proteinExistence type="inferred from homology"/>
<evidence type="ECO:0000313" key="7">
    <source>
        <dbReference type="Proteomes" id="UP000809829"/>
    </source>
</evidence>
<dbReference type="InterPro" id="IPR022770">
    <property type="entry name" value="IucA/IucC-like_C"/>
</dbReference>
<feature type="domain" description="Aerobactin siderophore biosynthesis IucA/IucC N-terminal" evidence="4">
    <location>
        <begin position="158"/>
        <end position="380"/>
    </location>
</feature>